<gene>
    <name evidence="2" type="ORF">DSM106972_083140</name>
</gene>
<dbReference type="Gene3D" id="3.40.50.1820">
    <property type="entry name" value="alpha/beta hydrolase"/>
    <property type="match status" value="1"/>
</dbReference>
<dbReference type="Pfam" id="PF12697">
    <property type="entry name" value="Abhydrolase_6"/>
    <property type="match status" value="1"/>
</dbReference>
<proteinExistence type="predicted"/>
<feature type="domain" description="AB hydrolase-1" evidence="1">
    <location>
        <begin position="44"/>
        <end position="294"/>
    </location>
</feature>
<keyword evidence="3" id="KW-1185">Reference proteome</keyword>
<dbReference type="SUPFAM" id="SSF53474">
    <property type="entry name" value="alpha/beta-Hydrolases"/>
    <property type="match status" value="1"/>
</dbReference>
<name>A0A3S1ABA2_9CYAN</name>
<protein>
    <recommendedName>
        <fullName evidence="1">AB hydrolase-1 domain-containing protein</fullName>
    </recommendedName>
</protein>
<reference evidence="2" key="1">
    <citation type="submission" date="2018-12" db="EMBL/GenBank/DDBJ databases">
        <authorList>
            <person name="Will S."/>
            <person name="Neumann-Schaal M."/>
            <person name="Henke P."/>
        </authorList>
    </citation>
    <scope>NUCLEOTIDE SEQUENCE</scope>
    <source>
        <strain evidence="2">PCC 7102</strain>
    </source>
</reference>
<dbReference type="PANTHER" id="PTHR47914:SF1">
    <property type="entry name" value="ALPHA_BETA-HYDROLASES SUPERFAMILY PROTEIN"/>
    <property type="match status" value="1"/>
</dbReference>
<evidence type="ECO:0000313" key="2">
    <source>
        <dbReference type="EMBL" id="RUS97577.1"/>
    </source>
</evidence>
<accession>A0A3S1ABA2</accession>
<dbReference type="AlphaFoldDB" id="A0A3S1ABA2"/>
<dbReference type="InterPro" id="IPR000073">
    <property type="entry name" value="AB_hydrolase_1"/>
</dbReference>
<dbReference type="InterPro" id="IPR029058">
    <property type="entry name" value="AB_hydrolase_fold"/>
</dbReference>
<organism evidence="2 3">
    <name type="scientific">Dulcicalothrix desertica PCC 7102</name>
    <dbReference type="NCBI Taxonomy" id="232991"/>
    <lineage>
        <taxon>Bacteria</taxon>
        <taxon>Bacillati</taxon>
        <taxon>Cyanobacteriota</taxon>
        <taxon>Cyanophyceae</taxon>
        <taxon>Nostocales</taxon>
        <taxon>Calotrichaceae</taxon>
        <taxon>Dulcicalothrix</taxon>
    </lineage>
</organism>
<sequence length="300" mass="33193">MTNLLSQDTAVKFNIGGAVHEYTWNYQNQSVRVVYEILGNGTPVLLLPAFSTVSMRSEMSGIAKQLSPHFQTIAVDFPGFGDSSRPAFDYQPAIYHQFLRDFIINCLQTPIAVVAAGHSSAYVLELANKQPSLFSRIVLVAPTWRGPLPTMGLSRDQADIGKNLVRSPIVGQLLYKLNTAPSFLSWMYRRHVYVDANKLTPEFVEHKWRNTQKSGARFAPAAFVTGNLDAVHSRTEYLELASRLNIPLMVIIGESSPPKSRADMDALAALPNVISVTLPGTLGMHEEYSQEVVEAITPFL</sequence>
<evidence type="ECO:0000259" key="1">
    <source>
        <dbReference type="Pfam" id="PF12697"/>
    </source>
</evidence>
<comment type="caution">
    <text evidence="2">The sequence shown here is derived from an EMBL/GenBank/DDBJ whole genome shotgun (WGS) entry which is preliminary data.</text>
</comment>
<dbReference type="PANTHER" id="PTHR47914">
    <property type="entry name" value="ALPHA/BETA-HYDROLASES SUPERFAMILY PROTEIN"/>
    <property type="match status" value="1"/>
</dbReference>
<reference evidence="2" key="2">
    <citation type="journal article" date="2019" name="Genome Biol. Evol.">
        <title>Day and night: Metabolic profiles and evolutionary relationships of six axenic non-marine cyanobacteria.</title>
        <authorList>
            <person name="Will S.E."/>
            <person name="Henke P."/>
            <person name="Boedeker C."/>
            <person name="Huang S."/>
            <person name="Brinkmann H."/>
            <person name="Rohde M."/>
            <person name="Jarek M."/>
            <person name="Friedl T."/>
            <person name="Seufert S."/>
            <person name="Schumacher M."/>
            <person name="Overmann J."/>
            <person name="Neumann-Schaal M."/>
            <person name="Petersen J."/>
        </authorList>
    </citation>
    <scope>NUCLEOTIDE SEQUENCE [LARGE SCALE GENOMIC DNA]</scope>
    <source>
        <strain evidence="2">PCC 7102</strain>
    </source>
</reference>
<evidence type="ECO:0000313" key="3">
    <source>
        <dbReference type="Proteomes" id="UP000271624"/>
    </source>
</evidence>
<dbReference type="EMBL" id="RSCL01000031">
    <property type="protein sequence ID" value="RUS97577.1"/>
    <property type="molecule type" value="Genomic_DNA"/>
</dbReference>
<dbReference type="Proteomes" id="UP000271624">
    <property type="component" value="Unassembled WGS sequence"/>
</dbReference>